<dbReference type="AlphaFoldDB" id="A0A1A8YKU1"/>
<name>A0A1A8YKU1_PLAOA</name>
<gene>
    <name evidence="1" type="ORF">POVWA2_008090</name>
</gene>
<accession>A0A1A8YKU1</accession>
<sequence>MRIEAVYATFCSAVPHYGTFSSFAFSFAFHRHSLLHWHILCLRTFARTYARTYELAYEIAYELAYERAYERTYELAYERACERIFTTPLL</sequence>
<proteinExistence type="predicted"/>
<protein>
    <submittedName>
        <fullName evidence="1">Uncharacterized protein</fullName>
    </submittedName>
</protein>
<organism evidence="1 2">
    <name type="scientific">Plasmodium ovale wallikeri</name>
    <dbReference type="NCBI Taxonomy" id="864142"/>
    <lineage>
        <taxon>Eukaryota</taxon>
        <taxon>Sar</taxon>
        <taxon>Alveolata</taxon>
        <taxon>Apicomplexa</taxon>
        <taxon>Aconoidasida</taxon>
        <taxon>Haemosporida</taxon>
        <taxon>Plasmodiidae</taxon>
        <taxon>Plasmodium</taxon>
        <taxon>Plasmodium (Plasmodium)</taxon>
    </lineage>
</organism>
<evidence type="ECO:0000313" key="2">
    <source>
        <dbReference type="Proteomes" id="UP000078550"/>
    </source>
</evidence>
<dbReference type="Proteomes" id="UP000078550">
    <property type="component" value="Unassembled WGS sequence"/>
</dbReference>
<dbReference type="EMBL" id="FLRE01000030">
    <property type="protein sequence ID" value="SBT32164.1"/>
    <property type="molecule type" value="Genomic_DNA"/>
</dbReference>
<reference evidence="2" key="1">
    <citation type="submission" date="2016-05" db="EMBL/GenBank/DDBJ databases">
        <authorList>
            <person name="Naeem Raeece"/>
        </authorList>
    </citation>
    <scope>NUCLEOTIDE SEQUENCE [LARGE SCALE GENOMIC DNA]</scope>
</reference>
<evidence type="ECO:0000313" key="1">
    <source>
        <dbReference type="EMBL" id="SBT32164.1"/>
    </source>
</evidence>